<dbReference type="SUPFAM" id="SSF53756">
    <property type="entry name" value="UDP-Glycosyltransferase/glycogen phosphorylase"/>
    <property type="match status" value="1"/>
</dbReference>
<feature type="non-terminal residue" evidence="3">
    <location>
        <position position="1"/>
    </location>
</feature>
<sequence>ESASVVHAHLAIPMGFLATLLPGRTPLVVTCHGSDCTLPCTDPIFRPFVRHTLTRADRVVAVSDFVGRVAVQLGAPPEKVETIPMGIDTSKFKPSRDAAPLREKFGIPEGRAVIGTLGRLVPEKRVEDIIRVVPHVFRKADAVFLIGGDGPRRAYLEELAGRRENIRFLGEVRDAALFHRLCDVFVMASVREGLSMALQEAMATGCVPVAVNGFGYPELVDEGVNGYLFERGDDQGMAYKILKAIDSRELGEKA</sequence>
<dbReference type="AlphaFoldDB" id="X0XUB8"/>
<reference evidence="3" key="1">
    <citation type="journal article" date="2014" name="Front. Microbiol.">
        <title>High frequency of phylogenetically diverse reductive dehalogenase-homologous genes in deep subseafloor sedimentary metagenomes.</title>
        <authorList>
            <person name="Kawai M."/>
            <person name="Futagami T."/>
            <person name="Toyoda A."/>
            <person name="Takaki Y."/>
            <person name="Nishi S."/>
            <person name="Hori S."/>
            <person name="Arai W."/>
            <person name="Tsubouchi T."/>
            <person name="Morono Y."/>
            <person name="Uchiyama I."/>
            <person name="Ito T."/>
            <person name="Fujiyama A."/>
            <person name="Inagaki F."/>
            <person name="Takami H."/>
        </authorList>
    </citation>
    <scope>NUCLEOTIDE SEQUENCE</scope>
    <source>
        <strain evidence="3">Expedition CK06-06</strain>
    </source>
</reference>
<evidence type="ECO:0008006" key="4">
    <source>
        <dbReference type="Google" id="ProtNLM"/>
    </source>
</evidence>
<evidence type="ECO:0000259" key="1">
    <source>
        <dbReference type="Pfam" id="PF00534"/>
    </source>
</evidence>
<gene>
    <name evidence="3" type="ORF">S01H1_62042</name>
</gene>
<feature type="domain" description="Glycosyl transferase family 1" evidence="1">
    <location>
        <begin position="101"/>
        <end position="252"/>
    </location>
</feature>
<dbReference type="Pfam" id="PF13439">
    <property type="entry name" value="Glyco_transf_4"/>
    <property type="match status" value="1"/>
</dbReference>
<protein>
    <recommendedName>
        <fullName evidence="4">Glycosyltransferase subfamily 4-like N-terminal domain-containing protein</fullName>
    </recommendedName>
</protein>
<dbReference type="InterPro" id="IPR001296">
    <property type="entry name" value="Glyco_trans_1"/>
</dbReference>
<feature type="domain" description="Glycosyltransferase subfamily 4-like N-terminal" evidence="2">
    <location>
        <begin position="4"/>
        <end position="90"/>
    </location>
</feature>
<proteinExistence type="predicted"/>
<dbReference type="InterPro" id="IPR028098">
    <property type="entry name" value="Glyco_trans_4-like_N"/>
</dbReference>
<dbReference type="PANTHER" id="PTHR45947:SF3">
    <property type="entry name" value="SULFOQUINOVOSYL TRANSFERASE SQD2"/>
    <property type="match status" value="1"/>
</dbReference>
<dbReference type="Pfam" id="PF00534">
    <property type="entry name" value="Glycos_transf_1"/>
    <property type="match status" value="1"/>
</dbReference>
<evidence type="ECO:0000259" key="2">
    <source>
        <dbReference type="Pfam" id="PF13439"/>
    </source>
</evidence>
<dbReference type="GO" id="GO:0016757">
    <property type="term" value="F:glycosyltransferase activity"/>
    <property type="evidence" value="ECO:0007669"/>
    <property type="project" value="InterPro"/>
</dbReference>
<dbReference type="EMBL" id="BARS01040726">
    <property type="protein sequence ID" value="GAG38872.1"/>
    <property type="molecule type" value="Genomic_DNA"/>
</dbReference>
<evidence type="ECO:0000313" key="3">
    <source>
        <dbReference type="EMBL" id="GAG38872.1"/>
    </source>
</evidence>
<feature type="non-terminal residue" evidence="3">
    <location>
        <position position="254"/>
    </location>
</feature>
<accession>X0XUB8</accession>
<name>X0XUB8_9ZZZZ</name>
<organism evidence="3">
    <name type="scientific">marine sediment metagenome</name>
    <dbReference type="NCBI Taxonomy" id="412755"/>
    <lineage>
        <taxon>unclassified sequences</taxon>
        <taxon>metagenomes</taxon>
        <taxon>ecological metagenomes</taxon>
    </lineage>
</organism>
<dbReference type="InterPro" id="IPR050194">
    <property type="entry name" value="Glycosyltransferase_grp1"/>
</dbReference>
<dbReference type="Gene3D" id="3.40.50.2000">
    <property type="entry name" value="Glycogen Phosphorylase B"/>
    <property type="match status" value="2"/>
</dbReference>
<dbReference type="PANTHER" id="PTHR45947">
    <property type="entry name" value="SULFOQUINOVOSYL TRANSFERASE SQD2"/>
    <property type="match status" value="1"/>
</dbReference>
<comment type="caution">
    <text evidence="3">The sequence shown here is derived from an EMBL/GenBank/DDBJ whole genome shotgun (WGS) entry which is preliminary data.</text>
</comment>